<dbReference type="Gene3D" id="1.10.472.60">
    <property type="entry name" value="putative protein disulfide isomerase domain"/>
    <property type="match status" value="1"/>
</dbReference>
<reference evidence="2 3" key="1">
    <citation type="journal article" date="2016" name="Nat. Commun.">
        <title>Thousands of microbial genomes shed light on interconnected biogeochemical processes in an aquifer system.</title>
        <authorList>
            <person name="Anantharaman K."/>
            <person name="Brown C.T."/>
            <person name="Hug L.A."/>
            <person name="Sharon I."/>
            <person name="Castelle C.J."/>
            <person name="Probst A.J."/>
            <person name="Thomas B.C."/>
            <person name="Singh A."/>
            <person name="Wilkins M.J."/>
            <person name="Karaoz U."/>
            <person name="Brodie E.L."/>
            <person name="Williams K.H."/>
            <person name="Hubbard S.S."/>
            <person name="Banfield J.F."/>
        </authorList>
    </citation>
    <scope>NUCLEOTIDE SEQUENCE [LARGE SCALE GENOMIC DNA]</scope>
</reference>
<sequence length="207" mass="23933">MENSIQILYFADPMCSWCYGFSPVVQRLQKTFSHLDWTLIPGGLRPYVTEQISKELKEELSHHWHQVQVASGQPFDFGFNFPESFCYDTEPACRAMMVVQNLAEAKRFDFLAALHKAFYEHNQDLTNPNVLVQLAEKVGIEEPQFLASFNDPDLQMQTKDAFAFTQEMGVRGFPNMIGYKDGKFQRLAAGYAPYEQMELIFQKWMSS</sequence>
<protein>
    <recommendedName>
        <fullName evidence="1">DSBA-like thioredoxin domain-containing protein</fullName>
    </recommendedName>
</protein>
<name>A0A1F6GG33_9PROT</name>
<dbReference type="SUPFAM" id="SSF52833">
    <property type="entry name" value="Thioredoxin-like"/>
    <property type="match status" value="1"/>
</dbReference>
<dbReference type="AlphaFoldDB" id="A0A1F6GG33"/>
<accession>A0A1F6GG33</accession>
<dbReference type="Proteomes" id="UP000178449">
    <property type="component" value="Unassembled WGS sequence"/>
</dbReference>
<evidence type="ECO:0000313" key="3">
    <source>
        <dbReference type="Proteomes" id="UP000178449"/>
    </source>
</evidence>
<comment type="caution">
    <text evidence="2">The sequence shown here is derived from an EMBL/GenBank/DDBJ whole genome shotgun (WGS) entry which is preliminary data.</text>
</comment>
<feature type="domain" description="DSBA-like thioredoxin" evidence="1">
    <location>
        <begin position="7"/>
        <end position="197"/>
    </location>
</feature>
<evidence type="ECO:0000313" key="2">
    <source>
        <dbReference type="EMBL" id="OGG97063.1"/>
    </source>
</evidence>
<dbReference type="PANTHER" id="PTHR13887">
    <property type="entry name" value="GLUTATHIONE S-TRANSFERASE KAPPA"/>
    <property type="match status" value="1"/>
</dbReference>
<dbReference type="EMBL" id="MFNE01000006">
    <property type="protein sequence ID" value="OGG97063.1"/>
    <property type="molecule type" value="Genomic_DNA"/>
</dbReference>
<gene>
    <name evidence="2" type="ORF">A2527_03120</name>
</gene>
<dbReference type="Gene3D" id="3.40.30.10">
    <property type="entry name" value="Glutaredoxin"/>
    <property type="match status" value="1"/>
</dbReference>
<proteinExistence type="predicted"/>
<dbReference type="GO" id="GO:0016491">
    <property type="term" value="F:oxidoreductase activity"/>
    <property type="evidence" value="ECO:0007669"/>
    <property type="project" value="InterPro"/>
</dbReference>
<organism evidence="2 3">
    <name type="scientific">Candidatus Lambdaproteobacteria bacterium RIFOXYD2_FULL_50_16</name>
    <dbReference type="NCBI Taxonomy" id="1817772"/>
    <lineage>
        <taxon>Bacteria</taxon>
        <taxon>Pseudomonadati</taxon>
        <taxon>Pseudomonadota</taxon>
        <taxon>Candidatus Lambdaproteobacteria</taxon>
    </lineage>
</organism>
<evidence type="ECO:0000259" key="1">
    <source>
        <dbReference type="Pfam" id="PF01323"/>
    </source>
</evidence>
<dbReference type="InterPro" id="IPR001853">
    <property type="entry name" value="DSBA-like_thioredoxin_dom"/>
</dbReference>
<dbReference type="Pfam" id="PF01323">
    <property type="entry name" value="DSBA"/>
    <property type="match status" value="1"/>
</dbReference>
<dbReference type="InterPro" id="IPR036249">
    <property type="entry name" value="Thioredoxin-like_sf"/>
</dbReference>
<dbReference type="CDD" id="cd03025">
    <property type="entry name" value="DsbA_FrnE_like"/>
    <property type="match status" value="1"/>
</dbReference>
<dbReference type="PANTHER" id="PTHR13887:SF54">
    <property type="entry name" value="DSBA FAMILY PROTEIN"/>
    <property type="match status" value="1"/>
</dbReference>